<reference evidence="7" key="1">
    <citation type="submission" date="2021-02" db="EMBL/GenBank/DDBJ databases">
        <authorList>
            <person name="Nowell W R."/>
        </authorList>
    </citation>
    <scope>NUCLEOTIDE SEQUENCE</scope>
</reference>
<dbReference type="PROSITE" id="PS51996">
    <property type="entry name" value="TR_MART"/>
    <property type="match status" value="1"/>
</dbReference>
<name>A0A814IQ13_9BILA</name>
<dbReference type="EMBL" id="CAJOBC010003734">
    <property type="protein sequence ID" value="CAF3798215.1"/>
    <property type="molecule type" value="Genomic_DNA"/>
</dbReference>
<dbReference type="Gene3D" id="3.90.176.10">
    <property type="entry name" value="Toxin ADP-ribosyltransferase, Chain A, domain 1"/>
    <property type="match status" value="1"/>
</dbReference>
<comment type="similarity">
    <text evidence="1 6">Belongs to the Arg-specific ADP-ribosyltransferase family.</text>
</comment>
<dbReference type="SUPFAM" id="SSF56399">
    <property type="entry name" value="ADP-ribosylation"/>
    <property type="match status" value="1"/>
</dbReference>
<evidence type="ECO:0000256" key="3">
    <source>
        <dbReference type="ARBA" id="ARBA00022679"/>
    </source>
</evidence>
<dbReference type="Proteomes" id="UP000663829">
    <property type="component" value="Unassembled WGS sequence"/>
</dbReference>
<dbReference type="GO" id="GO:0106274">
    <property type="term" value="F:NAD+-protein-arginine ADP-ribosyltransferase activity"/>
    <property type="evidence" value="ECO:0007669"/>
    <property type="project" value="UniProtKB-EC"/>
</dbReference>
<sequence length="518" mass="60457">MSRFLLQTNIQSLDVVNPNADILTPKQENTTLIWLDSNIDLNNADIKKTKQMLRGINDFVLFYTDYKQCSAYIESARNESVFIIVSGFNAKDFFRYVPGSSNVESIFIFCGNDKSYSYLKEQHTKIVGIYTDQKPLIAELKNKLSAHNKKQSKLSLVQLIDKNKPKTTCGVATNTSNFIKSYLAESILSKMISTPESKKDLIDYCTEYYQGNPSGLSKITDFDENYRSSDAIKWYTKNTFLYRLINKAFRSQNYQLLYIFRYFIIDLSHALRLEWERSKNVRSLYRGQIMSKDEYLTLLDRQIIKMNGYVSTTRNQNVAKMFAGVYHAQDDSCQSVLFEYEVDNNSGITVADISDLSELTDEDECLFDVNATFEITDHHEITEYNEEYAIIRLKTKSYAVNDANIHLEFFYSESYDLSAAFSFDPFDRGDLNLGDEIIKMDKLSKRLNYYEYYILNNYPVDFPDHYKLGCGYCLKEEAFQNGPLDVNDRTRDGLWENMYDHALYHFQSCRQQVMFRFK</sequence>
<keyword evidence="4" id="KW-0548">Nucleotidyltransferase</keyword>
<comment type="catalytic activity">
    <reaction evidence="5 6">
        <text>L-arginyl-[protein] + NAD(+) = N(omega)-(ADP-D-ribosyl)-L-arginyl-[protein] + nicotinamide + H(+)</text>
        <dbReference type="Rhea" id="RHEA:19149"/>
        <dbReference type="Rhea" id="RHEA-COMP:10532"/>
        <dbReference type="Rhea" id="RHEA-COMP:15087"/>
        <dbReference type="ChEBI" id="CHEBI:15378"/>
        <dbReference type="ChEBI" id="CHEBI:17154"/>
        <dbReference type="ChEBI" id="CHEBI:29965"/>
        <dbReference type="ChEBI" id="CHEBI:57540"/>
        <dbReference type="ChEBI" id="CHEBI:142554"/>
        <dbReference type="EC" id="2.4.2.31"/>
    </reaction>
</comment>
<keyword evidence="2 6" id="KW-0328">Glycosyltransferase</keyword>
<organism evidence="7 9">
    <name type="scientific">Didymodactylos carnosus</name>
    <dbReference type="NCBI Taxonomy" id="1234261"/>
    <lineage>
        <taxon>Eukaryota</taxon>
        <taxon>Metazoa</taxon>
        <taxon>Spiralia</taxon>
        <taxon>Gnathifera</taxon>
        <taxon>Rotifera</taxon>
        <taxon>Eurotatoria</taxon>
        <taxon>Bdelloidea</taxon>
        <taxon>Philodinida</taxon>
        <taxon>Philodinidae</taxon>
        <taxon>Didymodactylos</taxon>
    </lineage>
</organism>
<evidence type="ECO:0000313" key="9">
    <source>
        <dbReference type="Proteomes" id="UP000663829"/>
    </source>
</evidence>
<protein>
    <recommendedName>
        <fullName evidence="6">NAD(P)(+)--arginine ADP-ribosyltransferase</fullName>
        <ecNumber evidence="6">2.4.2.31</ecNumber>
    </recommendedName>
    <alternativeName>
        <fullName evidence="6">Mono(ADP-ribosyl)transferase</fullName>
    </alternativeName>
</protein>
<evidence type="ECO:0000256" key="5">
    <source>
        <dbReference type="ARBA" id="ARBA00047597"/>
    </source>
</evidence>
<keyword evidence="6" id="KW-0520">NAD</keyword>
<keyword evidence="6" id="KW-0521">NADP</keyword>
<evidence type="ECO:0000256" key="4">
    <source>
        <dbReference type="ARBA" id="ARBA00022695"/>
    </source>
</evidence>
<keyword evidence="9" id="KW-1185">Reference proteome</keyword>
<dbReference type="AlphaFoldDB" id="A0A814IQ13"/>
<dbReference type="EC" id="2.4.2.31" evidence="6"/>
<evidence type="ECO:0000256" key="2">
    <source>
        <dbReference type="ARBA" id="ARBA00022676"/>
    </source>
</evidence>
<evidence type="ECO:0000313" key="7">
    <source>
        <dbReference type="EMBL" id="CAF1027228.1"/>
    </source>
</evidence>
<dbReference type="Proteomes" id="UP000681722">
    <property type="component" value="Unassembled WGS sequence"/>
</dbReference>
<evidence type="ECO:0000313" key="8">
    <source>
        <dbReference type="EMBL" id="CAF3798215.1"/>
    </source>
</evidence>
<accession>A0A814IQ13</accession>
<dbReference type="InterPro" id="IPR000768">
    <property type="entry name" value="ART"/>
</dbReference>
<dbReference type="Pfam" id="PF01129">
    <property type="entry name" value="ART"/>
    <property type="match status" value="1"/>
</dbReference>
<evidence type="ECO:0000256" key="6">
    <source>
        <dbReference type="RuleBase" id="RU361228"/>
    </source>
</evidence>
<dbReference type="GO" id="GO:0016779">
    <property type="term" value="F:nucleotidyltransferase activity"/>
    <property type="evidence" value="ECO:0007669"/>
    <property type="project" value="UniProtKB-KW"/>
</dbReference>
<keyword evidence="3 6" id="KW-0808">Transferase</keyword>
<evidence type="ECO:0000256" key="1">
    <source>
        <dbReference type="ARBA" id="ARBA00009558"/>
    </source>
</evidence>
<proteinExistence type="inferred from homology"/>
<comment type="caution">
    <text evidence="7">The sequence shown here is derived from an EMBL/GenBank/DDBJ whole genome shotgun (WGS) entry which is preliminary data.</text>
</comment>
<dbReference type="EMBL" id="CAJNOQ010003735">
    <property type="protein sequence ID" value="CAF1027228.1"/>
    <property type="molecule type" value="Genomic_DNA"/>
</dbReference>
<gene>
    <name evidence="7" type="ORF">GPM918_LOCUS15091</name>
    <name evidence="8" type="ORF">SRO942_LOCUS15088</name>
</gene>